<dbReference type="GO" id="GO:0008168">
    <property type="term" value="F:methyltransferase activity"/>
    <property type="evidence" value="ECO:0007669"/>
    <property type="project" value="UniProtKB-KW"/>
</dbReference>
<dbReference type="InterPro" id="IPR051052">
    <property type="entry name" value="Diverse_substrate_MTase"/>
</dbReference>
<evidence type="ECO:0000313" key="5">
    <source>
        <dbReference type="EMBL" id="MDL2408594.1"/>
    </source>
</evidence>
<evidence type="ECO:0000313" key="6">
    <source>
        <dbReference type="Proteomes" id="UP001172630"/>
    </source>
</evidence>
<organism evidence="5 6">
    <name type="scientific">Rhizobium calliandrae</name>
    <dbReference type="NCBI Taxonomy" id="1312182"/>
    <lineage>
        <taxon>Bacteria</taxon>
        <taxon>Pseudomonadati</taxon>
        <taxon>Pseudomonadota</taxon>
        <taxon>Alphaproteobacteria</taxon>
        <taxon>Hyphomicrobiales</taxon>
        <taxon>Rhizobiaceae</taxon>
        <taxon>Rhizobium/Agrobacterium group</taxon>
        <taxon>Rhizobium</taxon>
    </lineage>
</organism>
<reference evidence="5" key="1">
    <citation type="submission" date="2023-06" db="EMBL/GenBank/DDBJ databases">
        <title>Phylogenetic Diversity of Rhizobium strains.</title>
        <authorList>
            <person name="Moura F.T."/>
            <person name="Helene L.C.F."/>
            <person name="Hungria M."/>
        </authorList>
    </citation>
    <scope>NUCLEOTIDE SEQUENCE</scope>
    <source>
        <strain evidence="5">CCGE524</strain>
    </source>
</reference>
<comment type="similarity">
    <text evidence="1">Belongs to the methyltransferase superfamily.</text>
</comment>
<dbReference type="GO" id="GO:0032259">
    <property type="term" value="P:methylation"/>
    <property type="evidence" value="ECO:0007669"/>
    <property type="project" value="UniProtKB-KW"/>
</dbReference>
<feature type="domain" description="Methyltransferase type 11" evidence="4">
    <location>
        <begin position="50"/>
        <end position="143"/>
    </location>
</feature>
<keyword evidence="3" id="KW-0808">Transferase</keyword>
<evidence type="ECO:0000256" key="1">
    <source>
        <dbReference type="ARBA" id="ARBA00008361"/>
    </source>
</evidence>
<protein>
    <submittedName>
        <fullName evidence="5">Methyltransferase domain-containing protein</fullName>
    </submittedName>
</protein>
<dbReference type="EMBL" id="JARFYN010000036">
    <property type="protein sequence ID" value="MDL2408594.1"/>
    <property type="molecule type" value="Genomic_DNA"/>
</dbReference>
<dbReference type="Pfam" id="PF08241">
    <property type="entry name" value="Methyltransf_11"/>
    <property type="match status" value="1"/>
</dbReference>
<dbReference type="CDD" id="cd02440">
    <property type="entry name" value="AdoMet_MTases"/>
    <property type="match status" value="1"/>
</dbReference>
<evidence type="ECO:0000259" key="4">
    <source>
        <dbReference type="Pfam" id="PF08241"/>
    </source>
</evidence>
<comment type="caution">
    <text evidence="5">The sequence shown here is derived from an EMBL/GenBank/DDBJ whole genome shotgun (WGS) entry which is preliminary data.</text>
</comment>
<gene>
    <name evidence="5" type="ORF">PY650_23690</name>
</gene>
<dbReference type="InterPro" id="IPR029063">
    <property type="entry name" value="SAM-dependent_MTases_sf"/>
</dbReference>
<dbReference type="InterPro" id="IPR013216">
    <property type="entry name" value="Methyltransf_11"/>
</dbReference>
<dbReference type="Gene3D" id="3.40.50.150">
    <property type="entry name" value="Vaccinia Virus protein VP39"/>
    <property type="match status" value="1"/>
</dbReference>
<keyword evidence="2 5" id="KW-0489">Methyltransferase</keyword>
<keyword evidence="6" id="KW-1185">Reference proteome</keyword>
<dbReference type="PANTHER" id="PTHR44942">
    <property type="entry name" value="METHYLTRANSF_11 DOMAIN-CONTAINING PROTEIN"/>
    <property type="match status" value="1"/>
</dbReference>
<dbReference type="RefSeq" id="WP_285882034.1">
    <property type="nucleotide sequence ID" value="NZ_JARFYN010000036.1"/>
</dbReference>
<sequence length="272" mass="29931">MTSADIPQDRRWAAFDTLAPTYQARPDYREEALDELEAVLSAADEPQLIIDVGAGTGIFTRQLAHRYPHADTVGLEPNSAMREIASATGAGGTRYLDGQSSAIPFADGCAAVVAAASALHRFDRDAFYAEAARILRPDGILMIIDNLPRPWGSRFHSEYLAYQEAEVPAYRRGRNSDGFGGYIDLDPIGDLKGLPQFADVSYGLWPFDDDLDHERLMALVQSSSINQSVMASIGRDVFLDRIQGLYRNHVDTNGMVQMSFVTTAVYGRRSGY</sequence>
<evidence type="ECO:0000256" key="2">
    <source>
        <dbReference type="ARBA" id="ARBA00022603"/>
    </source>
</evidence>
<proteinExistence type="inferred from homology"/>
<dbReference type="SUPFAM" id="SSF53335">
    <property type="entry name" value="S-adenosyl-L-methionine-dependent methyltransferases"/>
    <property type="match status" value="1"/>
</dbReference>
<dbReference type="PANTHER" id="PTHR44942:SF4">
    <property type="entry name" value="METHYLTRANSFERASE TYPE 11 DOMAIN-CONTAINING PROTEIN"/>
    <property type="match status" value="1"/>
</dbReference>
<evidence type="ECO:0000256" key="3">
    <source>
        <dbReference type="ARBA" id="ARBA00022679"/>
    </source>
</evidence>
<accession>A0ABT7KIY6</accession>
<dbReference type="Proteomes" id="UP001172630">
    <property type="component" value="Unassembled WGS sequence"/>
</dbReference>
<name>A0ABT7KIY6_9HYPH</name>